<dbReference type="PROSITE" id="PS51006">
    <property type="entry name" value="PABS_2"/>
    <property type="match status" value="1"/>
</dbReference>
<comment type="similarity">
    <text evidence="1">Belongs to the spermidine/spermine synthase family.</text>
</comment>
<accession>A0A6S6YJC1</accession>
<evidence type="ECO:0000259" key="5">
    <source>
        <dbReference type="PROSITE" id="PS51006"/>
    </source>
</evidence>
<feature type="active site" description="Proton acceptor" evidence="4">
    <location>
        <position position="136"/>
    </location>
</feature>
<dbReference type="Pfam" id="PF01564">
    <property type="entry name" value="Spermine_synth"/>
    <property type="match status" value="1"/>
</dbReference>
<protein>
    <submittedName>
        <fullName evidence="6">Polyamine aminopropyltransferase</fullName>
        <ecNumber evidence="6">2.5.1.16</ecNumber>
    </submittedName>
</protein>
<dbReference type="InterPro" id="IPR029063">
    <property type="entry name" value="SAM-dependent_MTases_sf"/>
</dbReference>
<keyword evidence="7" id="KW-1185">Reference proteome</keyword>
<keyword evidence="2 4" id="KW-0808">Transferase</keyword>
<name>A0A6S6YJC1_9BURK</name>
<dbReference type="SUPFAM" id="SSF53335">
    <property type="entry name" value="S-adenosyl-L-methionine-dependent methyltransferases"/>
    <property type="match status" value="1"/>
</dbReference>
<dbReference type="Gene3D" id="3.40.50.150">
    <property type="entry name" value="Vaccinia Virus protein VP39"/>
    <property type="match status" value="1"/>
</dbReference>
<keyword evidence="3 4" id="KW-0620">Polyamine biosynthesis</keyword>
<feature type="domain" description="PABS" evidence="5">
    <location>
        <begin position="1"/>
        <end position="220"/>
    </location>
</feature>
<evidence type="ECO:0000256" key="4">
    <source>
        <dbReference type="PROSITE-ProRule" id="PRU00354"/>
    </source>
</evidence>
<dbReference type="AlphaFoldDB" id="A0A6S6YJC1"/>
<evidence type="ECO:0000313" key="7">
    <source>
        <dbReference type="Proteomes" id="UP000494108"/>
    </source>
</evidence>
<dbReference type="PANTHER" id="PTHR43317:SF11">
    <property type="entry name" value="POLYAMINE AMINOPROPYLTRANSFERASE 2"/>
    <property type="match status" value="1"/>
</dbReference>
<dbReference type="InterPro" id="IPR030374">
    <property type="entry name" value="PABS"/>
</dbReference>
<reference evidence="6 7" key="1">
    <citation type="submission" date="2020-04" db="EMBL/GenBank/DDBJ databases">
        <authorList>
            <person name="De Canck E."/>
        </authorList>
    </citation>
    <scope>NUCLEOTIDE SEQUENCE [LARGE SCALE GENOMIC DNA]</scope>
    <source>
        <strain evidence="6 7">LMG 3431</strain>
    </source>
</reference>
<evidence type="ECO:0000256" key="2">
    <source>
        <dbReference type="ARBA" id="ARBA00022679"/>
    </source>
</evidence>
<evidence type="ECO:0000256" key="1">
    <source>
        <dbReference type="ARBA" id="ARBA00007867"/>
    </source>
</evidence>
<dbReference type="GO" id="GO:0006596">
    <property type="term" value="P:polyamine biosynthetic process"/>
    <property type="evidence" value="ECO:0007669"/>
    <property type="project" value="UniProtKB-UniRule"/>
</dbReference>
<dbReference type="Proteomes" id="UP000494108">
    <property type="component" value="Unassembled WGS sequence"/>
</dbReference>
<dbReference type="PANTHER" id="PTHR43317">
    <property type="entry name" value="THERMOSPERMINE SYNTHASE ACAULIS5"/>
    <property type="match status" value="1"/>
</dbReference>
<sequence>MPENTSQDQQVRPFIYATTTSRSLMFSHAEIQSRMWTKDPSALNLEYTRLMMGFLLFNPEPRRIAMVGLGGGSLAKFCYQHLPSTHIDVFEINPHVIALRDSFLVPQDDHRFAVLQGDGAKLIGQYQNEYDAVLVDGYDINGLPPQLTTDTFYDACFNALVPGGMMVCNFHASHPLYGSFLGRIKKSFSGSVIEVSDTSCAHRIVFGCHGDTLSRRRALPKRRPDAMSTEMWMQLAPTFWPMLV</sequence>
<dbReference type="EC" id="2.5.1.16" evidence="6"/>
<dbReference type="EMBL" id="CADIJX010000001">
    <property type="protein sequence ID" value="CAB3627368.1"/>
    <property type="molecule type" value="Genomic_DNA"/>
</dbReference>
<organism evidence="6 7">
    <name type="scientific">Achromobacter pestifer</name>
    <dbReference type="NCBI Taxonomy" id="1353889"/>
    <lineage>
        <taxon>Bacteria</taxon>
        <taxon>Pseudomonadati</taxon>
        <taxon>Pseudomonadota</taxon>
        <taxon>Betaproteobacteria</taxon>
        <taxon>Burkholderiales</taxon>
        <taxon>Alcaligenaceae</taxon>
        <taxon>Achromobacter</taxon>
    </lineage>
</organism>
<gene>
    <name evidence="6" type="primary">speE_1</name>
    <name evidence="6" type="ORF">LMG3431_00527</name>
</gene>
<evidence type="ECO:0000313" key="6">
    <source>
        <dbReference type="EMBL" id="CAB3627368.1"/>
    </source>
</evidence>
<evidence type="ECO:0000256" key="3">
    <source>
        <dbReference type="ARBA" id="ARBA00023115"/>
    </source>
</evidence>
<proteinExistence type="inferred from homology"/>
<dbReference type="GO" id="GO:0004766">
    <property type="term" value="F:spermidine synthase activity"/>
    <property type="evidence" value="ECO:0007669"/>
    <property type="project" value="UniProtKB-EC"/>
</dbReference>